<keyword evidence="2" id="KW-1185">Reference proteome</keyword>
<organism evidence="1 2">
    <name type="scientific">Phytophthora boehmeriae</name>
    <dbReference type="NCBI Taxonomy" id="109152"/>
    <lineage>
        <taxon>Eukaryota</taxon>
        <taxon>Sar</taxon>
        <taxon>Stramenopiles</taxon>
        <taxon>Oomycota</taxon>
        <taxon>Peronosporomycetes</taxon>
        <taxon>Peronosporales</taxon>
        <taxon>Peronosporaceae</taxon>
        <taxon>Phytophthora</taxon>
    </lineage>
</organism>
<evidence type="ECO:0000313" key="1">
    <source>
        <dbReference type="EMBL" id="KAG7389032.1"/>
    </source>
</evidence>
<dbReference type="Proteomes" id="UP000693981">
    <property type="component" value="Unassembled WGS sequence"/>
</dbReference>
<gene>
    <name evidence="1" type="ORF">PHYBOEH_007645</name>
</gene>
<proteinExistence type="predicted"/>
<sequence length="188" mass="19836">MLCWWRCAGVKVSSSHNGHATLIAYKVVDLVSEIGIAMTASTTSRTDACWRRRSHGGVRMTAEMATTPCYESASDLCVHTGDVAIVRGNANVNSNSNAPATIDHASPRATMMTARTSVTNHGNATDHGNATMTIDHASPHAATASDHAYPYVMTATAHANAMTAVAYAGFAGLSEQATSSAILRLRTW</sequence>
<dbReference type="EMBL" id="JAGDFL010000421">
    <property type="protein sequence ID" value="KAG7389032.1"/>
    <property type="molecule type" value="Genomic_DNA"/>
</dbReference>
<dbReference type="AlphaFoldDB" id="A0A8T1W522"/>
<reference evidence="1" key="1">
    <citation type="submission" date="2021-02" db="EMBL/GenBank/DDBJ databases">
        <authorList>
            <person name="Palmer J.M."/>
        </authorList>
    </citation>
    <scope>NUCLEOTIDE SEQUENCE</scope>
    <source>
        <strain evidence="1">SCRP23</strain>
    </source>
</reference>
<accession>A0A8T1W522</accession>
<protein>
    <submittedName>
        <fullName evidence="1">Uncharacterized protein</fullName>
    </submittedName>
</protein>
<comment type="caution">
    <text evidence="1">The sequence shown here is derived from an EMBL/GenBank/DDBJ whole genome shotgun (WGS) entry which is preliminary data.</text>
</comment>
<evidence type="ECO:0000313" key="2">
    <source>
        <dbReference type="Proteomes" id="UP000693981"/>
    </source>
</evidence>
<name>A0A8T1W522_9STRA</name>